<reference evidence="5 6" key="1">
    <citation type="submission" date="2018-11" db="EMBL/GenBank/DDBJ databases">
        <title>Sequencing the genomes of 1000 actinobacteria strains.</title>
        <authorList>
            <person name="Klenk H.-P."/>
        </authorList>
    </citation>
    <scope>NUCLEOTIDE SEQUENCE [LARGE SCALE GENOMIC DNA]</scope>
    <source>
        <strain evidence="5 6">DSM 14012</strain>
    </source>
</reference>
<protein>
    <submittedName>
        <fullName evidence="5">Putative spermidine/putrescine transport system substrate-binding protein</fullName>
    </submittedName>
</protein>
<dbReference type="PANTHER" id="PTHR30006:SF3">
    <property type="entry name" value="THIAMINE-BINDING PERIPLASMIC PROTEIN"/>
    <property type="match status" value="1"/>
</dbReference>
<dbReference type="GO" id="GO:0030975">
    <property type="term" value="F:thiamine binding"/>
    <property type="evidence" value="ECO:0007669"/>
    <property type="project" value="TreeGrafter"/>
</dbReference>
<dbReference type="SUPFAM" id="SSF53850">
    <property type="entry name" value="Periplasmic binding protein-like II"/>
    <property type="match status" value="1"/>
</dbReference>
<dbReference type="Gene3D" id="3.40.190.10">
    <property type="entry name" value="Periplasmic binding protein-like II"/>
    <property type="match status" value="2"/>
</dbReference>
<organism evidence="5 6">
    <name type="scientific">Plantibacter flavus</name>
    <dbReference type="NCBI Taxonomy" id="150123"/>
    <lineage>
        <taxon>Bacteria</taxon>
        <taxon>Bacillati</taxon>
        <taxon>Actinomycetota</taxon>
        <taxon>Actinomycetes</taxon>
        <taxon>Micrococcales</taxon>
        <taxon>Microbacteriaceae</taxon>
        <taxon>Plantibacter</taxon>
    </lineage>
</organism>
<evidence type="ECO:0000313" key="6">
    <source>
        <dbReference type="Proteomes" id="UP000266915"/>
    </source>
</evidence>
<comment type="subcellular location">
    <subcellularLocation>
        <location evidence="1">Periplasm</location>
    </subcellularLocation>
</comment>
<evidence type="ECO:0000256" key="3">
    <source>
        <dbReference type="ARBA" id="ARBA00022729"/>
    </source>
</evidence>
<keyword evidence="6" id="KW-1185">Reference proteome</keyword>
<evidence type="ECO:0000256" key="4">
    <source>
        <dbReference type="ARBA" id="ARBA00022764"/>
    </source>
</evidence>
<name>A0A3N2C7H6_9MICO</name>
<sequence>MAPSSTSRSTITNNNARTRRTRFAIGVSTVAITALLSGCASGGDAAPSGSAAAGDDAAATITFVGYGGGGQDAQVEAWQEPYTTAHPNVTFVNTSPPDVAQVKAQVESGSVQWDVMATAPYAAQQNCGTLFEKLDLSDVDQTDLVEGTVGECYLGNWINATPIAYRTDAFPKGKGPESVADFFDTEQFPGQRGIVTNLQNGILEYPLLADGVKPDDLYPLDVDRALDKLDEIRDVTTFAPNVGALQQAVEANQVDMFLLPDSRLVPLLQNGFDMTIVWDVTVASLNAFAIPKGAPNKQAAVDFISSVVEPEQVAKISELLGVAPVNTAAKPKLDEFTEQVEVYGPTNTGETVLQDIDWYTDNFNDTTTKLTTWLAG</sequence>
<dbReference type="InterPro" id="IPR006059">
    <property type="entry name" value="SBP"/>
</dbReference>
<keyword evidence="3" id="KW-0732">Signal</keyword>
<dbReference type="PANTHER" id="PTHR30006">
    <property type="entry name" value="THIAMINE-BINDING PERIPLASMIC PROTEIN-RELATED"/>
    <property type="match status" value="1"/>
</dbReference>
<dbReference type="Pfam" id="PF13416">
    <property type="entry name" value="SBP_bac_8"/>
    <property type="match status" value="1"/>
</dbReference>
<keyword evidence="4" id="KW-0574">Periplasm</keyword>
<dbReference type="GO" id="GO:0015888">
    <property type="term" value="P:thiamine transport"/>
    <property type="evidence" value="ECO:0007669"/>
    <property type="project" value="TreeGrafter"/>
</dbReference>
<dbReference type="GO" id="GO:0030976">
    <property type="term" value="F:thiamine pyrophosphate binding"/>
    <property type="evidence" value="ECO:0007669"/>
    <property type="project" value="TreeGrafter"/>
</dbReference>
<dbReference type="GO" id="GO:0030288">
    <property type="term" value="C:outer membrane-bounded periplasmic space"/>
    <property type="evidence" value="ECO:0007669"/>
    <property type="project" value="TreeGrafter"/>
</dbReference>
<proteinExistence type="predicted"/>
<dbReference type="EMBL" id="RKHL01000001">
    <property type="protein sequence ID" value="ROR83456.1"/>
    <property type="molecule type" value="Genomic_DNA"/>
</dbReference>
<comment type="caution">
    <text evidence="5">The sequence shown here is derived from an EMBL/GenBank/DDBJ whole genome shotgun (WGS) entry which is preliminary data.</text>
</comment>
<dbReference type="AlphaFoldDB" id="A0A3N2C7H6"/>
<accession>A0A3N2C7H6</accession>
<evidence type="ECO:0000313" key="5">
    <source>
        <dbReference type="EMBL" id="ROR83456.1"/>
    </source>
</evidence>
<evidence type="ECO:0000256" key="2">
    <source>
        <dbReference type="ARBA" id="ARBA00022448"/>
    </source>
</evidence>
<dbReference type="Proteomes" id="UP000266915">
    <property type="component" value="Unassembled WGS sequence"/>
</dbReference>
<gene>
    <name evidence="5" type="ORF">EDD42_3567</name>
</gene>
<dbReference type="RefSeq" id="WP_085511287.1">
    <property type="nucleotide sequence ID" value="NZ_FXAP01000002.1"/>
</dbReference>
<keyword evidence="2" id="KW-0813">Transport</keyword>
<evidence type="ECO:0000256" key="1">
    <source>
        <dbReference type="ARBA" id="ARBA00004418"/>
    </source>
</evidence>